<dbReference type="CDD" id="cd03293">
    <property type="entry name" value="ABC_NrtD_SsuB_transporters"/>
    <property type="match status" value="1"/>
</dbReference>
<protein>
    <submittedName>
        <fullName evidence="5">ABC transporter ATP-binding protein</fullName>
    </submittedName>
</protein>
<evidence type="ECO:0000256" key="1">
    <source>
        <dbReference type="ARBA" id="ARBA00022448"/>
    </source>
</evidence>
<dbReference type="InterPro" id="IPR027417">
    <property type="entry name" value="P-loop_NTPase"/>
</dbReference>
<sequence>MTSILRVDQVSKTFLRAQQRLAVLREVSVEIEQGTFVVIVGPSGCGKSTLLNLLAGLLAPESGTVWYQGQPVLAPSPSVGYLTQKETLMPWRSIESNIALPLEIRGVKKAERQRRVRELMETVGLQGWEKQYPRELSGGMLRRASLARMLVADPETLLLDEPFGALDAQLRLELQAELLRLWEQSGKSVLFVTHDLEEALALGDRVLVFAPQGQIVLDAQVSLERPRDVARIRFEPRFIALYQRLWEALVKARAQQEVTA</sequence>
<dbReference type="RefSeq" id="WP_129892370.1">
    <property type="nucleotide sequence ID" value="NZ_CP035758.1"/>
</dbReference>
<keyword evidence="3 5" id="KW-0067">ATP-binding</keyword>
<dbReference type="KEGG" id="kbs:EPA93_37180"/>
<dbReference type="Gene3D" id="3.40.50.300">
    <property type="entry name" value="P-loop containing nucleotide triphosphate hydrolases"/>
    <property type="match status" value="1"/>
</dbReference>
<keyword evidence="2" id="KW-0547">Nucleotide-binding</keyword>
<organism evidence="5 6">
    <name type="scientific">Ktedonosporobacter rubrisoli</name>
    <dbReference type="NCBI Taxonomy" id="2509675"/>
    <lineage>
        <taxon>Bacteria</taxon>
        <taxon>Bacillati</taxon>
        <taxon>Chloroflexota</taxon>
        <taxon>Ktedonobacteria</taxon>
        <taxon>Ktedonobacterales</taxon>
        <taxon>Ktedonosporobacteraceae</taxon>
        <taxon>Ktedonosporobacter</taxon>
    </lineage>
</organism>
<dbReference type="PANTHER" id="PTHR42788">
    <property type="entry name" value="TAURINE IMPORT ATP-BINDING PROTEIN-RELATED"/>
    <property type="match status" value="1"/>
</dbReference>
<reference evidence="5 6" key="1">
    <citation type="submission" date="2019-01" db="EMBL/GenBank/DDBJ databases">
        <title>Ktedonosporobacter rubrisoli SCAWS-G2.</title>
        <authorList>
            <person name="Huang Y."/>
            <person name="Yan B."/>
        </authorList>
    </citation>
    <scope>NUCLEOTIDE SEQUENCE [LARGE SCALE GENOMIC DNA]</scope>
    <source>
        <strain evidence="5 6">SCAWS-G2</strain>
    </source>
</reference>
<name>A0A4P6JZV4_KTERU</name>
<dbReference type="SUPFAM" id="SSF52540">
    <property type="entry name" value="P-loop containing nucleoside triphosphate hydrolases"/>
    <property type="match status" value="1"/>
</dbReference>
<dbReference type="Proteomes" id="UP000290365">
    <property type="component" value="Chromosome"/>
</dbReference>
<dbReference type="PROSITE" id="PS00211">
    <property type="entry name" value="ABC_TRANSPORTER_1"/>
    <property type="match status" value="1"/>
</dbReference>
<evidence type="ECO:0000256" key="2">
    <source>
        <dbReference type="ARBA" id="ARBA00022741"/>
    </source>
</evidence>
<dbReference type="InterPro" id="IPR050166">
    <property type="entry name" value="ABC_transporter_ATP-bind"/>
</dbReference>
<dbReference type="GO" id="GO:0016887">
    <property type="term" value="F:ATP hydrolysis activity"/>
    <property type="evidence" value="ECO:0007669"/>
    <property type="project" value="InterPro"/>
</dbReference>
<dbReference type="InterPro" id="IPR003439">
    <property type="entry name" value="ABC_transporter-like_ATP-bd"/>
</dbReference>
<feature type="domain" description="ABC transporter" evidence="4">
    <location>
        <begin position="5"/>
        <end position="236"/>
    </location>
</feature>
<dbReference type="OrthoDB" id="9784450at2"/>
<dbReference type="PANTHER" id="PTHR42788:SF13">
    <property type="entry name" value="ALIPHATIC SULFONATES IMPORT ATP-BINDING PROTEIN SSUB"/>
    <property type="match status" value="1"/>
</dbReference>
<dbReference type="SMART" id="SM00382">
    <property type="entry name" value="AAA"/>
    <property type="match status" value="1"/>
</dbReference>
<evidence type="ECO:0000313" key="6">
    <source>
        <dbReference type="Proteomes" id="UP000290365"/>
    </source>
</evidence>
<evidence type="ECO:0000313" key="5">
    <source>
        <dbReference type="EMBL" id="QBD81309.1"/>
    </source>
</evidence>
<dbReference type="PROSITE" id="PS50893">
    <property type="entry name" value="ABC_TRANSPORTER_2"/>
    <property type="match status" value="1"/>
</dbReference>
<proteinExistence type="predicted"/>
<dbReference type="InterPro" id="IPR003593">
    <property type="entry name" value="AAA+_ATPase"/>
</dbReference>
<dbReference type="EMBL" id="CP035758">
    <property type="protein sequence ID" value="QBD81309.1"/>
    <property type="molecule type" value="Genomic_DNA"/>
</dbReference>
<dbReference type="AlphaFoldDB" id="A0A4P6JZV4"/>
<evidence type="ECO:0000259" key="4">
    <source>
        <dbReference type="PROSITE" id="PS50893"/>
    </source>
</evidence>
<accession>A0A4P6JZV4</accession>
<gene>
    <name evidence="5" type="ORF">EPA93_37180</name>
</gene>
<keyword evidence="1" id="KW-0813">Transport</keyword>
<keyword evidence="6" id="KW-1185">Reference proteome</keyword>
<evidence type="ECO:0000256" key="3">
    <source>
        <dbReference type="ARBA" id="ARBA00022840"/>
    </source>
</evidence>
<dbReference type="InterPro" id="IPR017871">
    <property type="entry name" value="ABC_transporter-like_CS"/>
</dbReference>
<dbReference type="Pfam" id="PF00005">
    <property type="entry name" value="ABC_tran"/>
    <property type="match status" value="1"/>
</dbReference>
<dbReference type="GO" id="GO:0005524">
    <property type="term" value="F:ATP binding"/>
    <property type="evidence" value="ECO:0007669"/>
    <property type="project" value="UniProtKB-KW"/>
</dbReference>